<dbReference type="InParanoid" id="D6RL02"/>
<sequence>MDPRQRLKPAATLAELPPEIWLSILREATAEAEPLRPPLHTVFIRNWSRGRPTKTARRRRKQSMTTKRNVVLVCKAWHSLALPFLYERLFLTRREQIISVLRNIENGGTDLGSYTSRLDIYGNSGLLKPASNQFLHDLASLLSHLPRLLVLIIQDLIGQDGDSFLLHASPGLEYISWAGSEASPSTWAKFVTGHPNLRTVGAPSAQDHRLKVFVCPEVNQKLEHVTDLATVWGFDAGQWCEKWVKPGTIRYLNTASPRSYDDVLFYGNSRLGISNPIVTHGTSLTTLHYHISHFGFEIDQEARHLDLALKHCTNLRQLNLFFKYRWCFEIATLDPRPNITTLGIMRTGITRRRTAKQLFAVLLQVKDHWLPNLQVIQFLHEGTIVQLRHYFVHHGLERKFHERGIALQYYDGAEYVDFLTVL</sequence>
<dbReference type="GeneID" id="9379079"/>
<name>D6RL02_COPC7</name>
<dbReference type="OMA" id="NIMEPEW"/>
<protein>
    <submittedName>
        <fullName evidence="1">Uncharacterized protein</fullName>
    </submittedName>
</protein>
<dbReference type="OrthoDB" id="3232644at2759"/>
<dbReference type="Proteomes" id="UP000001861">
    <property type="component" value="Unassembled WGS sequence"/>
</dbReference>
<gene>
    <name evidence="1" type="ORF">CC1G_13995</name>
</gene>
<reference evidence="1 2" key="1">
    <citation type="journal article" date="2010" name="Proc. Natl. Acad. Sci. U.S.A.">
        <title>Insights into evolution of multicellular fungi from the assembled chromosomes of the mushroom Coprinopsis cinerea (Coprinus cinereus).</title>
        <authorList>
            <person name="Stajich J.E."/>
            <person name="Wilke S.K."/>
            <person name="Ahren D."/>
            <person name="Au C.H."/>
            <person name="Birren B.W."/>
            <person name="Borodovsky M."/>
            <person name="Burns C."/>
            <person name="Canback B."/>
            <person name="Casselton L.A."/>
            <person name="Cheng C.K."/>
            <person name="Deng J."/>
            <person name="Dietrich F.S."/>
            <person name="Fargo D.C."/>
            <person name="Farman M.L."/>
            <person name="Gathman A.C."/>
            <person name="Goldberg J."/>
            <person name="Guigo R."/>
            <person name="Hoegger P.J."/>
            <person name="Hooker J.B."/>
            <person name="Huggins A."/>
            <person name="James T.Y."/>
            <person name="Kamada T."/>
            <person name="Kilaru S."/>
            <person name="Kodira C."/>
            <person name="Kues U."/>
            <person name="Kupfer D."/>
            <person name="Kwan H.S."/>
            <person name="Lomsadze A."/>
            <person name="Li W."/>
            <person name="Lilly W.W."/>
            <person name="Ma L.J."/>
            <person name="Mackey A.J."/>
            <person name="Manning G."/>
            <person name="Martin F."/>
            <person name="Muraguchi H."/>
            <person name="Natvig D.O."/>
            <person name="Palmerini H."/>
            <person name="Ramesh M.A."/>
            <person name="Rehmeyer C.J."/>
            <person name="Roe B.A."/>
            <person name="Shenoy N."/>
            <person name="Stanke M."/>
            <person name="Ter-Hovhannisyan V."/>
            <person name="Tunlid A."/>
            <person name="Velagapudi R."/>
            <person name="Vision T.J."/>
            <person name="Zeng Q."/>
            <person name="Zolan M.E."/>
            <person name="Pukkila P.J."/>
        </authorList>
    </citation>
    <scope>NUCLEOTIDE SEQUENCE [LARGE SCALE GENOMIC DNA]</scope>
    <source>
        <strain evidence="2">Okayama-7 / 130 / ATCC MYA-4618 / FGSC 9003</strain>
    </source>
</reference>
<dbReference type="AlphaFoldDB" id="D6RL02"/>
<dbReference type="EMBL" id="AACS02000002">
    <property type="protein sequence ID" value="EFI28462.1"/>
    <property type="molecule type" value="Genomic_DNA"/>
</dbReference>
<dbReference type="RefSeq" id="XP_002911956.1">
    <property type="nucleotide sequence ID" value="XM_002911910.1"/>
</dbReference>
<accession>D6RL02</accession>
<proteinExistence type="predicted"/>
<dbReference type="VEuPathDB" id="FungiDB:CC1G_13995"/>
<comment type="caution">
    <text evidence="1">The sequence shown here is derived from an EMBL/GenBank/DDBJ whole genome shotgun (WGS) entry which is preliminary data.</text>
</comment>
<dbReference type="KEGG" id="cci:CC1G_13995"/>
<keyword evidence="2" id="KW-1185">Reference proteome</keyword>
<dbReference type="HOGENOM" id="CLU_052689_1_0_1"/>
<evidence type="ECO:0000313" key="1">
    <source>
        <dbReference type="EMBL" id="EFI28462.1"/>
    </source>
</evidence>
<organism evidence="1 2">
    <name type="scientific">Coprinopsis cinerea (strain Okayama-7 / 130 / ATCC MYA-4618 / FGSC 9003)</name>
    <name type="common">Inky cap fungus</name>
    <name type="synonym">Hormographiella aspergillata</name>
    <dbReference type="NCBI Taxonomy" id="240176"/>
    <lineage>
        <taxon>Eukaryota</taxon>
        <taxon>Fungi</taxon>
        <taxon>Dikarya</taxon>
        <taxon>Basidiomycota</taxon>
        <taxon>Agaricomycotina</taxon>
        <taxon>Agaricomycetes</taxon>
        <taxon>Agaricomycetidae</taxon>
        <taxon>Agaricales</taxon>
        <taxon>Agaricineae</taxon>
        <taxon>Psathyrellaceae</taxon>
        <taxon>Coprinopsis</taxon>
    </lineage>
</organism>
<evidence type="ECO:0000313" key="2">
    <source>
        <dbReference type="Proteomes" id="UP000001861"/>
    </source>
</evidence>